<dbReference type="HOGENOM" id="CLU_072551_1_1_11"/>
<keyword evidence="1" id="KW-0093">Biotin biosynthesis</keyword>
<evidence type="ECO:0000313" key="3">
    <source>
        <dbReference type="EMBL" id="EJZ82725.1"/>
    </source>
</evidence>
<comment type="catalytic activity">
    <reaction evidence="1">
        <text>(7R,8S)-7,8-diammoniononanoate + CO2 + ATP = (4R,5S)-dethiobiotin + ADP + phosphate + 3 H(+)</text>
        <dbReference type="Rhea" id="RHEA:15805"/>
        <dbReference type="ChEBI" id="CHEBI:15378"/>
        <dbReference type="ChEBI" id="CHEBI:16526"/>
        <dbReference type="ChEBI" id="CHEBI:30616"/>
        <dbReference type="ChEBI" id="CHEBI:43474"/>
        <dbReference type="ChEBI" id="CHEBI:149469"/>
        <dbReference type="ChEBI" id="CHEBI:149473"/>
        <dbReference type="ChEBI" id="CHEBI:456216"/>
        <dbReference type="EC" id="6.3.3.3"/>
    </reaction>
</comment>
<dbReference type="InterPro" id="IPR004472">
    <property type="entry name" value="DTB_synth_BioD"/>
</dbReference>
<dbReference type="Pfam" id="PF13500">
    <property type="entry name" value="AAA_26"/>
    <property type="match status" value="1"/>
</dbReference>
<comment type="caution">
    <text evidence="2">The sequence shown here is derived from an EMBL/GenBank/DDBJ whole genome shotgun (WGS) entry which is preliminary data.</text>
</comment>
<dbReference type="GO" id="GO:0004141">
    <property type="term" value="F:dethiobiotin synthase activity"/>
    <property type="evidence" value="ECO:0007669"/>
    <property type="project" value="UniProtKB-UniRule"/>
</dbReference>
<dbReference type="UniPathway" id="UPA00078">
    <property type="reaction ID" value="UER00161"/>
</dbReference>
<keyword evidence="1" id="KW-0067">ATP-binding</keyword>
<dbReference type="EMBL" id="CAJZ01000024">
    <property type="protein sequence ID" value="CCI82915.1"/>
    <property type="molecule type" value="Genomic_DNA"/>
</dbReference>
<dbReference type="PANTHER" id="PTHR43210:SF5">
    <property type="entry name" value="DETHIOBIOTIN SYNTHETASE"/>
    <property type="match status" value="1"/>
</dbReference>
<feature type="active site" evidence="1">
    <location>
        <position position="36"/>
    </location>
</feature>
<evidence type="ECO:0000313" key="4">
    <source>
        <dbReference type="Proteomes" id="UP000006078"/>
    </source>
</evidence>
<dbReference type="AlphaFoldDB" id="I7KIF5"/>
<feature type="binding site" evidence="1">
    <location>
        <begin position="107"/>
        <end position="110"/>
    </location>
    <ligand>
        <name>ATP</name>
        <dbReference type="ChEBI" id="CHEBI:30616"/>
    </ligand>
</feature>
<keyword evidence="1" id="KW-0547">Nucleotide-binding</keyword>
<dbReference type="RefSeq" id="WP_004600273.1">
    <property type="nucleotide sequence ID" value="NZ_HF541865.1"/>
</dbReference>
<evidence type="ECO:0000256" key="1">
    <source>
        <dbReference type="HAMAP-Rule" id="MF_00336"/>
    </source>
</evidence>
<dbReference type="PANTHER" id="PTHR43210">
    <property type="entry name" value="DETHIOBIOTIN SYNTHETASE"/>
    <property type="match status" value="1"/>
</dbReference>
<feature type="binding site" evidence="1">
    <location>
        <position position="40"/>
    </location>
    <ligand>
        <name>substrate</name>
    </ligand>
</feature>
<accession>I7KIF5</accession>
<feature type="binding site" evidence="1">
    <location>
        <position position="48"/>
    </location>
    <ligand>
        <name>ATP</name>
        <dbReference type="ChEBI" id="CHEBI:30616"/>
    </ligand>
</feature>
<comment type="subunit">
    <text evidence="1">Homodimer.</text>
</comment>
<dbReference type="CDD" id="cd03109">
    <property type="entry name" value="DTBS"/>
    <property type="match status" value="1"/>
</dbReference>
<comment type="subcellular location">
    <subcellularLocation>
        <location evidence="1">Cytoplasm</location>
    </subcellularLocation>
</comment>
<reference evidence="3 4" key="2">
    <citation type="submission" date="2012-08" db="EMBL/GenBank/DDBJ databases">
        <title>The Genome Sequence of Turicella otitidis ATCC 51513.</title>
        <authorList>
            <consortium name="The Broad Institute Genome Sequencing Platform"/>
            <person name="Earl A."/>
            <person name="Ward D."/>
            <person name="Feldgarden M."/>
            <person name="Gevers D."/>
            <person name="Huys G."/>
            <person name="Walker B."/>
            <person name="Young S.K."/>
            <person name="Zeng Q."/>
            <person name="Gargeya S."/>
            <person name="Fitzgerald M."/>
            <person name="Haas B."/>
            <person name="Abouelleil A."/>
            <person name="Alvarado L."/>
            <person name="Arachchi H.M."/>
            <person name="Berlin A.M."/>
            <person name="Chapman S.B."/>
            <person name="Goldberg J."/>
            <person name="Griggs A."/>
            <person name="Gujja S."/>
            <person name="Hansen M."/>
            <person name="Howarth C."/>
            <person name="Imamovic A."/>
            <person name="Larimer J."/>
            <person name="McCowen C."/>
            <person name="Montmayeur A."/>
            <person name="Murphy C."/>
            <person name="Neiman D."/>
            <person name="Pearson M."/>
            <person name="Priest M."/>
            <person name="Roberts A."/>
            <person name="Saif S."/>
            <person name="Shea T."/>
            <person name="Sisk P."/>
            <person name="Sykes S."/>
            <person name="Wortman J."/>
            <person name="Nusbaum C."/>
            <person name="Birren B."/>
        </authorList>
    </citation>
    <scope>NUCLEOTIDE SEQUENCE [LARGE SCALE GENOMIC DNA]</scope>
    <source>
        <strain evidence="3 4">ATCC 51513</strain>
    </source>
</reference>
<reference evidence="2 5" key="1">
    <citation type="journal article" date="2012" name="J. Bacteriol.">
        <title>Draft Genome Sequence of Turicella otitidis ATCC 51513, Isolated from Middle Ear Fluid from a Child with Otitis Media.</title>
        <authorList>
            <person name="Brinkrolf K."/>
            <person name="Schneider J."/>
            <person name="Knecht M."/>
            <person name="Ruckert C."/>
            <person name="Tauch A."/>
        </authorList>
    </citation>
    <scope>NUCLEOTIDE SEQUENCE [LARGE SCALE GENOMIC DNA]</scope>
    <source>
        <strain evidence="2 5">ATCC 51513</strain>
    </source>
</reference>
<feature type="binding site" evidence="1">
    <location>
        <position position="15"/>
    </location>
    <ligand>
        <name>Mg(2+)</name>
        <dbReference type="ChEBI" id="CHEBI:18420"/>
    </ligand>
</feature>
<feature type="binding site" evidence="1">
    <location>
        <begin position="167"/>
        <end position="168"/>
    </location>
    <ligand>
        <name>ATP</name>
        <dbReference type="ChEBI" id="CHEBI:30616"/>
    </ligand>
</feature>
<keyword evidence="4" id="KW-1185">Reference proteome</keyword>
<dbReference type="eggNOG" id="COG0132">
    <property type="taxonomic scope" value="Bacteria"/>
</dbReference>
<dbReference type="STRING" id="29321.AAV33_06575"/>
<comment type="pathway">
    <text evidence="1">Cofactor biosynthesis; biotin biosynthesis; biotin from 7,8-diaminononanoate: step 1/2.</text>
</comment>
<dbReference type="EMBL" id="AHAE01000021">
    <property type="protein sequence ID" value="EJZ82725.1"/>
    <property type="molecule type" value="Genomic_DNA"/>
</dbReference>
<feature type="binding site" evidence="1">
    <location>
        <position position="48"/>
    </location>
    <ligand>
        <name>Mg(2+)</name>
        <dbReference type="ChEBI" id="CHEBI:18420"/>
    </ligand>
</feature>
<dbReference type="InterPro" id="IPR027417">
    <property type="entry name" value="P-loop_NTPase"/>
</dbReference>
<feature type="binding site" evidence="1">
    <location>
        <position position="107"/>
    </location>
    <ligand>
        <name>Mg(2+)</name>
        <dbReference type="ChEBI" id="CHEBI:18420"/>
    </ligand>
</feature>
<dbReference type="EC" id="6.3.3.3" evidence="1"/>
<comment type="cofactor">
    <cofactor evidence="1">
        <name>Mg(2+)</name>
        <dbReference type="ChEBI" id="CHEBI:18420"/>
    </cofactor>
</comment>
<proteinExistence type="inferred from homology"/>
<feature type="binding site" evidence="1">
    <location>
        <begin position="198"/>
        <end position="200"/>
    </location>
    <ligand>
        <name>ATP</name>
        <dbReference type="ChEBI" id="CHEBI:30616"/>
    </ligand>
</feature>
<dbReference type="PIRSF" id="PIRSF006755">
    <property type="entry name" value="DTB_synth"/>
    <property type="match status" value="1"/>
</dbReference>
<feature type="binding site" evidence="1">
    <location>
        <begin position="11"/>
        <end position="16"/>
    </location>
    <ligand>
        <name>ATP</name>
        <dbReference type="ChEBI" id="CHEBI:30616"/>
    </ligand>
</feature>
<dbReference type="GO" id="GO:0005524">
    <property type="term" value="F:ATP binding"/>
    <property type="evidence" value="ECO:0007669"/>
    <property type="project" value="UniProtKB-UniRule"/>
</dbReference>
<dbReference type="GO" id="GO:0009102">
    <property type="term" value="P:biotin biosynthetic process"/>
    <property type="evidence" value="ECO:0007669"/>
    <property type="project" value="UniProtKB-UniRule"/>
</dbReference>
<evidence type="ECO:0000313" key="5">
    <source>
        <dbReference type="Proteomes" id="UP000011016"/>
    </source>
</evidence>
<keyword evidence="1" id="KW-0963">Cytoplasm</keyword>
<dbReference type="GO" id="GO:0000287">
    <property type="term" value="F:magnesium ion binding"/>
    <property type="evidence" value="ECO:0007669"/>
    <property type="project" value="UniProtKB-UniRule"/>
</dbReference>
<dbReference type="PATRIC" id="fig|883169.3.peg.360"/>
<dbReference type="Proteomes" id="UP000011016">
    <property type="component" value="Unassembled WGS sequence"/>
</dbReference>
<dbReference type="Proteomes" id="UP000006078">
    <property type="component" value="Unassembled WGS sequence"/>
</dbReference>
<keyword evidence="1" id="KW-0460">Magnesium</keyword>
<dbReference type="OrthoDB" id="9802610at2"/>
<dbReference type="NCBIfam" id="TIGR00347">
    <property type="entry name" value="bioD"/>
    <property type="match status" value="1"/>
</dbReference>
<dbReference type="Gene3D" id="3.40.50.300">
    <property type="entry name" value="P-loop containing nucleotide triphosphate hydrolases"/>
    <property type="match status" value="1"/>
</dbReference>
<name>I7KIF5_9CORY</name>
<dbReference type="SUPFAM" id="SSF52540">
    <property type="entry name" value="P-loop containing nucleoside triphosphate hydrolases"/>
    <property type="match status" value="1"/>
</dbReference>
<keyword evidence="1" id="KW-0479">Metal-binding</keyword>
<comment type="function">
    <text evidence="1">Catalyzes a mechanistically unusual reaction, the ATP-dependent insertion of CO2 between the N7 and N8 nitrogen atoms of 7,8-diaminopelargonic acid (DAPA, also called 7,8-diammoniononanoate) to form a ureido ring.</text>
</comment>
<dbReference type="GO" id="GO:0005829">
    <property type="term" value="C:cytosol"/>
    <property type="evidence" value="ECO:0007669"/>
    <property type="project" value="TreeGrafter"/>
</dbReference>
<keyword evidence="1 2" id="KW-0436">Ligase</keyword>
<organism evidence="2 5">
    <name type="scientific">Corynebacterium otitidis ATCC 51513</name>
    <dbReference type="NCBI Taxonomy" id="883169"/>
    <lineage>
        <taxon>Bacteria</taxon>
        <taxon>Bacillati</taxon>
        <taxon>Actinomycetota</taxon>
        <taxon>Actinomycetes</taxon>
        <taxon>Mycobacteriales</taxon>
        <taxon>Corynebacteriaceae</taxon>
        <taxon>Corynebacterium</taxon>
    </lineage>
</organism>
<dbReference type="HAMAP" id="MF_00336">
    <property type="entry name" value="BioD"/>
    <property type="match status" value="1"/>
</dbReference>
<protein>
    <recommendedName>
        <fullName evidence="1">ATP-dependent dethiobiotin synthetase BioD</fullName>
        <ecNumber evidence="1">6.3.3.3</ecNumber>
    </recommendedName>
    <alternativeName>
        <fullName evidence="1">DTB synthetase</fullName>
        <shortName evidence="1">DTBS</shortName>
    </alternativeName>
    <alternativeName>
        <fullName evidence="1">Dethiobiotin synthase</fullName>
    </alternativeName>
</protein>
<sequence length="235" mass="24117">MIALVTGTGTDVGKTVATAALAATLKSRGRRVAAAKPIETGEPEGAGDLAAVRRLAGVEETYNFVRLPEPLSPVMSARRAGLPQPKLDDIAARLEEIDRPDRVLLAEGAGGLLVELGEGWTIADLAGKLGAPLLVVTSSVLGSLNHLELTLEAARRRGLRVAGVVGGCLPATPDLAARLTAEEMAAAGGDAPWLGGVPEGSGRLSGAEFGELAPSWLDGELLERRLKETAGPARA</sequence>
<comment type="similarity">
    <text evidence="1">Belongs to the dethiobiotin synthetase family.</text>
</comment>
<gene>
    <name evidence="1 2" type="primary">bioD</name>
    <name evidence="2" type="ORF">BN46_0164</name>
    <name evidence="3" type="ORF">HMPREF9719_00383</name>
</gene>
<comment type="caution">
    <text evidence="1">Lacks conserved residue(s) required for the propagation of feature annotation.</text>
</comment>
<evidence type="ECO:0000313" key="2">
    <source>
        <dbReference type="EMBL" id="CCI82915.1"/>
    </source>
</evidence>